<dbReference type="InterPro" id="IPR036638">
    <property type="entry name" value="HLH_DNA-bd_sf"/>
</dbReference>
<dbReference type="Proteomes" id="UP001160148">
    <property type="component" value="Unassembled WGS sequence"/>
</dbReference>
<evidence type="ECO:0000256" key="2">
    <source>
        <dbReference type="ARBA" id="ARBA00022473"/>
    </source>
</evidence>
<feature type="compositionally biased region" description="Basic residues" evidence="8">
    <location>
        <begin position="85"/>
        <end position="98"/>
    </location>
</feature>
<dbReference type="PANTHER" id="PTHR19290:SF82">
    <property type="entry name" value="TRANSCRIPTION FACTOR ATOH1"/>
    <property type="match status" value="1"/>
</dbReference>
<keyword evidence="4" id="KW-0524">Neurogenesis</keyword>
<keyword evidence="2" id="KW-0217">Developmental protein</keyword>
<dbReference type="CDD" id="cd11430">
    <property type="entry name" value="bHLH_TS_ATOH1_like"/>
    <property type="match status" value="1"/>
</dbReference>
<name>A0AAV0XIS2_9HEMI</name>
<organism evidence="10 11">
    <name type="scientific">Macrosiphum euphorbiae</name>
    <name type="common">potato aphid</name>
    <dbReference type="NCBI Taxonomy" id="13131"/>
    <lineage>
        <taxon>Eukaryota</taxon>
        <taxon>Metazoa</taxon>
        <taxon>Ecdysozoa</taxon>
        <taxon>Arthropoda</taxon>
        <taxon>Hexapoda</taxon>
        <taxon>Insecta</taxon>
        <taxon>Pterygota</taxon>
        <taxon>Neoptera</taxon>
        <taxon>Paraneoptera</taxon>
        <taxon>Hemiptera</taxon>
        <taxon>Sternorrhyncha</taxon>
        <taxon>Aphidomorpha</taxon>
        <taxon>Aphidoidea</taxon>
        <taxon>Aphididae</taxon>
        <taxon>Macrosiphini</taxon>
        <taxon>Macrosiphum</taxon>
    </lineage>
</organism>
<dbReference type="GO" id="GO:0005634">
    <property type="term" value="C:nucleus"/>
    <property type="evidence" value="ECO:0007669"/>
    <property type="project" value="UniProtKB-SubCell"/>
</dbReference>
<dbReference type="GO" id="GO:0070888">
    <property type="term" value="F:E-box binding"/>
    <property type="evidence" value="ECO:0007669"/>
    <property type="project" value="TreeGrafter"/>
</dbReference>
<proteinExistence type="predicted"/>
<evidence type="ECO:0000256" key="3">
    <source>
        <dbReference type="ARBA" id="ARBA00022782"/>
    </source>
</evidence>
<evidence type="ECO:0000313" key="10">
    <source>
        <dbReference type="EMBL" id="CAI6368138.1"/>
    </source>
</evidence>
<comment type="subcellular location">
    <subcellularLocation>
        <location evidence="1">Nucleus</location>
    </subcellularLocation>
</comment>
<dbReference type="FunFam" id="4.10.280.10:FF:000025">
    <property type="entry name" value="protein atonal homolog 7"/>
    <property type="match status" value="1"/>
</dbReference>
<evidence type="ECO:0000313" key="11">
    <source>
        <dbReference type="Proteomes" id="UP001160148"/>
    </source>
</evidence>
<dbReference type="GO" id="GO:0045944">
    <property type="term" value="P:positive regulation of transcription by RNA polymerase II"/>
    <property type="evidence" value="ECO:0007669"/>
    <property type="project" value="TreeGrafter"/>
</dbReference>
<gene>
    <name evidence="10" type="ORF">MEUPH1_LOCUS22531</name>
</gene>
<keyword evidence="3" id="KW-0221">Differentiation</keyword>
<dbReference type="Pfam" id="PF00010">
    <property type="entry name" value="HLH"/>
    <property type="match status" value="1"/>
</dbReference>
<evidence type="ECO:0000256" key="1">
    <source>
        <dbReference type="ARBA" id="ARBA00004123"/>
    </source>
</evidence>
<evidence type="ECO:0000256" key="4">
    <source>
        <dbReference type="ARBA" id="ARBA00022902"/>
    </source>
</evidence>
<evidence type="ECO:0000256" key="5">
    <source>
        <dbReference type="ARBA" id="ARBA00023015"/>
    </source>
</evidence>
<dbReference type="GO" id="GO:0061564">
    <property type="term" value="P:axon development"/>
    <property type="evidence" value="ECO:0007669"/>
    <property type="project" value="TreeGrafter"/>
</dbReference>
<keyword evidence="11" id="KW-1185">Reference proteome</keyword>
<dbReference type="PROSITE" id="PS50888">
    <property type="entry name" value="BHLH"/>
    <property type="match status" value="1"/>
</dbReference>
<feature type="domain" description="BHLH" evidence="9">
    <location>
        <begin position="88"/>
        <end position="140"/>
    </location>
</feature>
<reference evidence="10 11" key="1">
    <citation type="submission" date="2023-01" db="EMBL/GenBank/DDBJ databases">
        <authorList>
            <person name="Whitehead M."/>
        </authorList>
    </citation>
    <scope>NUCLEOTIDE SEQUENCE [LARGE SCALE GENOMIC DNA]</scope>
</reference>
<dbReference type="EMBL" id="CARXXK010000005">
    <property type="protein sequence ID" value="CAI6368138.1"/>
    <property type="molecule type" value="Genomic_DNA"/>
</dbReference>
<keyword evidence="5" id="KW-0805">Transcription regulation</keyword>
<dbReference type="Gene3D" id="4.10.280.10">
    <property type="entry name" value="Helix-loop-helix DNA-binding domain"/>
    <property type="match status" value="1"/>
</dbReference>
<keyword evidence="6" id="KW-0804">Transcription</keyword>
<dbReference type="GO" id="GO:0046982">
    <property type="term" value="F:protein heterodimerization activity"/>
    <property type="evidence" value="ECO:0007669"/>
    <property type="project" value="UniProtKB-ARBA"/>
</dbReference>
<feature type="compositionally biased region" description="Gly residues" evidence="8">
    <location>
        <begin position="63"/>
        <end position="77"/>
    </location>
</feature>
<dbReference type="SUPFAM" id="SSF47459">
    <property type="entry name" value="HLH, helix-loop-helix DNA-binding domain"/>
    <property type="match status" value="1"/>
</dbReference>
<keyword evidence="7" id="KW-0539">Nucleus</keyword>
<evidence type="ECO:0000256" key="6">
    <source>
        <dbReference type="ARBA" id="ARBA00023163"/>
    </source>
</evidence>
<dbReference type="GO" id="GO:0000981">
    <property type="term" value="F:DNA-binding transcription factor activity, RNA polymerase II-specific"/>
    <property type="evidence" value="ECO:0007669"/>
    <property type="project" value="TreeGrafter"/>
</dbReference>
<evidence type="ECO:0000256" key="8">
    <source>
        <dbReference type="SAM" id="MobiDB-lite"/>
    </source>
</evidence>
<dbReference type="GO" id="GO:0016360">
    <property type="term" value="P:sensory organ precursor cell fate determination"/>
    <property type="evidence" value="ECO:0007669"/>
    <property type="project" value="UniProtKB-ARBA"/>
</dbReference>
<comment type="caution">
    <text evidence="10">The sequence shown here is derived from an EMBL/GenBank/DDBJ whole genome shotgun (WGS) entry which is preliminary data.</text>
</comment>
<evidence type="ECO:0000256" key="7">
    <source>
        <dbReference type="ARBA" id="ARBA00023242"/>
    </source>
</evidence>
<protein>
    <recommendedName>
        <fullName evidence="9">BHLH domain-containing protein</fullName>
    </recommendedName>
</protein>
<feature type="compositionally biased region" description="Basic and acidic residues" evidence="8">
    <location>
        <begin position="40"/>
        <end position="50"/>
    </location>
</feature>
<sequence>MLRTTPDVVYQSQHYCDAFDDPFASLQWYDDSGYGYAAPADEKSTTDRRLTAMSASGGSDSSFGGGSSDKSFGGGNGAKVDSAGSRKRRRLAANARERRRMNGLNEAFDRLRGVVPAADDERKLSKYETLQMAQTYIVALHEQLGMTPSVADGGRPATANPSSTVAAARTCYSNFGVPMLWPQQRQL</sequence>
<accession>A0AAV0XIS2</accession>
<dbReference type="PANTHER" id="PTHR19290">
    <property type="entry name" value="BASIC HELIX-LOOP-HELIX PROTEIN NEUROGENIN-RELATED"/>
    <property type="match status" value="1"/>
</dbReference>
<dbReference type="InterPro" id="IPR011598">
    <property type="entry name" value="bHLH_dom"/>
</dbReference>
<dbReference type="AlphaFoldDB" id="A0AAV0XIS2"/>
<feature type="region of interest" description="Disordered" evidence="8">
    <location>
        <begin position="39"/>
        <end position="98"/>
    </location>
</feature>
<dbReference type="SMART" id="SM00353">
    <property type="entry name" value="HLH"/>
    <property type="match status" value="1"/>
</dbReference>
<evidence type="ECO:0000259" key="9">
    <source>
        <dbReference type="PROSITE" id="PS50888"/>
    </source>
</evidence>
<dbReference type="InterPro" id="IPR050359">
    <property type="entry name" value="bHLH_transcription_factors"/>
</dbReference>